<feature type="domain" description="Methyltransferase" evidence="4">
    <location>
        <begin position="257"/>
        <end position="350"/>
    </location>
</feature>
<dbReference type="EC" id="2.1.1.-" evidence="5"/>
<dbReference type="Pfam" id="PF13649">
    <property type="entry name" value="Methyltransf_25"/>
    <property type="match status" value="1"/>
</dbReference>
<protein>
    <submittedName>
        <fullName evidence="5">Class I SAM-dependent methyltransferase</fullName>
        <ecNumber evidence="5">2.1.1.-</ecNumber>
    </submittedName>
</protein>
<reference evidence="5 6" key="1">
    <citation type="submission" date="2023-07" db="EMBL/GenBank/DDBJ databases">
        <authorList>
            <person name="Kim M.K."/>
        </authorList>
    </citation>
    <scope>NUCLEOTIDE SEQUENCE [LARGE SCALE GENOMIC DNA]</scope>
    <source>
        <strain evidence="5 6">KR1UV-12</strain>
    </source>
</reference>
<evidence type="ECO:0000256" key="2">
    <source>
        <dbReference type="ARBA" id="ARBA00022679"/>
    </source>
</evidence>
<dbReference type="CDD" id="cd02440">
    <property type="entry name" value="AdoMet_MTases"/>
    <property type="match status" value="1"/>
</dbReference>
<proteinExistence type="predicted"/>
<gene>
    <name evidence="5" type="ORF">Q5H91_02420</name>
</gene>
<dbReference type="PANTHER" id="PTHR43464">
    <property type="entry name" value="METHYLTRANSFERASE"/>
    <property type="match status" value="1"/>
</dbReference>
<comment type="caution">
    <text evidence="5">The sequence shown here is derived from an EMBL/GenBank/DDBJ whole genome shotgun (WGS) entry which is preliminary data.</text>
</comment>
<accession>A0ABT9EGZ4</accession>
<name>A0ABT9EGZ4_9SPHN</name>
<evidence type="ECO:0000313" key="6">
    <source>
        <dbReference type="Proteomes" id="UP001230685"/>
    </source>
</evidence>
<evidence type="ECO:0000259" key="4">
    <source>
        <dbReference type="Pfam" id="PF13649"/>
    </source>
</evidence>
<keyword evidence="2 5" id="KW-0808">Transferase</keyword>
<evidence type="ECO:0000256" key="1">
    <source>
        <dbReference type="ARBA" id="ARBA00022603"/>
    </source>
</evidence>
<keyword evidence="6" id="KW-1185">Reference proteome</keyword>
<dbReference type="GO" id="GO:0032259">
    <property type="term" value="P:methylation"/>
    <property type="evidence" value="ECO:0007669"/>
    <property type="project" value="UniProtKB-KW"/>
</dbReference>
<dbReference type="EMBL" id="JAUUDS010000001">
    <property type="protein sequence ID" value="MDP1026053.1"/>
    <property type="molecule type" value="Genomic_DNA"/>
</dbReference>
<sequence>MTIAPVAKIRDAAERLLAAGRLGEAAQLLTGALGRIDAGDRPALAPLLARTLGAIDPPGYHPRFETDLLACFALPADHQLLARTTARLLLHKYRNGWSGASGDVLLTTFLSHCINVDPAMERQLLKLRAKTRDDALMTALALQAEANEYVWPNDRPAAVNSPLVSAMFARPSSPKGLPPSLADRLFAEPARRAALAAMIPHLGSTGDAVSGAVREHYDDNPYPRWQALPAPRPGALIAHIRTLPGLSDFADPARLLVAGCGTGYEAIDLAGACPTAEIVALDLSATALGHAASKAEDAGIATIRWLCGDILALPALTGQSDVATSTGVIHHMADPAAGLAAVAAAVRPGGVVRVAVYSRRARTLVAQAHALIAEQGWQPDLTGIRALRAHILALPAEAPLAALRDSDDFYSASGCRDLLFHRYERTFDLPDLLQTARGAGLLPLALDVDGDAARRYAELLGKPVDLTDFTGWQRVEAHWPQLFAGMYHLWCRKP</sequence>
<dbReference type="RefSeq" id="WP_305171622.1">
    <property type="nucleotide sequence ID" value="NZ_JAUUDS010000001.1"/>
</dbReference>
<dbReference type="Gene3D" id="3.40.50.150">
    <property type="entry name" value="Vaccinia Virus protein VP39"/>
    <property type="match status" value="1"/>
</dbReference>
<keyword evidence="3" id="KW-0949">S-adenosyl-L-methionine</keyword>
<keyword evidence="1 5" id="KW-0489">Methyltransferase</keyword>
<organism evidence="5 6">
    <name type="scientific">Sphingomonas aurea</name>
    <dbReference type="NCBI Taxonomy" id="3063994"/>
    <lineage>
        <taxon>Bacteria</taxon>
        <taxon>Pseudomonadati</taxon>
        <taxon>Pseudomonadota</taxon>
        <taxon>Alphaproteobacteria</taxon>
        <taxon>Sphingomonadales</taxon>
        <taxon>Sphingomonadaceae</taxon>
        <taxon>Sphingomonas</taxon>
    </lineage>
</organism>
<evidence type="ECO:0000256" key="3">
    <source>
        <dbReference type="ARBA" id="ARBA00022691"/>
    </source>
</evidence>
<dbReference type="PANTHER" id="PTHR43464:SF19">
    <property type="entry name" value="UBIQUINONE BIOSYNTHESIS O-METHYLTRANSFERASE, MITOCHONDRIAL"/>
    <property type="match status" value="1"/>
</dbReference>
<evidence type="ECO:0000313" key="5">
    <source>
        <dbReference type="EMBL" id="MDP1026053.1"/>
    </source>
</evidence>
<dbReference type="SUPFAM" id="SSF53335">
    <property type="entry name" value="S-adenosyl-L-methionine-dependent methyltransferases"/>
    <property type="match status" value="1"/>
</dbReference>
<dbReference type="InterPro" id="IPR041698">
    <property type="entry name" value="Methyltransf_25"/>
</dbReference>
<dbReference type="InterPro" id="IPR029063">
    <property type="entry name" value="SAM-dependent_MTases_sf"/>
</dbReference>
<dbReference type="GO" id="GO:0008168">
    <property type="term" value="F:methyltransferase activity"/>
    <property type="evidence" value="ECO:0007669"/>
    <property type="project" value="UniProtKB-KW"/>
</dbReference>
<dbReference type="Proteomes" id="UP001230685">
    <property type="component" value="Unassembled WGS sequence"/>
</dbReference>